<evidence type="ECO:0000313" key="1">
    <source>
        <dbReference type="EMBL" id="OGE29378.1"/>
    </source>
</evidence>
<gene>
    <name evidence="1" type="ORF">A2867_00015</name>
</gene>
<proteinExistence type="predicted"/>
<dbReference type="Pfam" id="PF05635">
    <property type="entry name" value="23S_rRNA_IVP"/>
    <property type="match status" value="1"/>
</dbReference>
<dbReference type="InterPro" id="IPR012657">
    <property type="entry name" value="23S_rRNA-intervening_sequence"/>
</dbReference>
<dbReference type="NCBIfam" id="TIGR02436">
    <property type="entry name" value="four helix bundle protein"/>
    <property type="match status" value="1"/>
</dbReference>
<protein>
    <recommendedName>
        <fullName evidence="3">Four helix bundle protein</fullName>
    </recommendedName>
</protein>
<dbReference type="PIRSF" id="PIRSF035652">
    <property type="entry name" value="CHP02436"/>
    <property type="match status" value="1"/>
</dbReference>
<name>A0A1F5JLF5_9BACT</name>
<dbReference type="PANTHER" id="PTHR38471">
    <property type="entry name" value="FOUR HELIX BUNDLE PROTEIN"/>
    <property type="match status" value="1"/>
</dbReference>
<organism evidence="1 2">
    <name type="scientific">Candidatus Daviesbacteria bacterium RIFCSPHIGHO2_01_FULL_40_11</name>
    <dbReference type="NCBI Taxonomy" id="1797762"/>
    <lineage>
        <taxon>Bacteria</taxon>
        <taxon>Candidatus Daviesiibacteriota</taxon>
    </lineage>
</organism>
<evidence type="ECO:0000313" key="2">
    <source>
        <dbReference type="Proteomes" id="UP000177555"/>
    </source>
</evidence>
<dbReference type="Gene3D" id="1.20.1440.60">
    <property type="entry name" value="23S rRNA-intervening sequence"/>
    <property type="match status" value="1"/>
</dbReference>
<evidence type="ECO:0008006" key="3">
    <source>
        <dbReference type="Google" id="ProtNLM"/>
    </source>
</evidence>
<accession>A0A1F5JLF5</accession>
<dbReference type="PANTHER" id="PTHR38471:SF2">
    <property type="entry name" value="FOUR HELIX BUNDLE PROTEIN"/>
    <property type="match status" value="1"/>
</dbReference>
<dbReference type="SUPFAM" id="SSF158446">
    <property type="entry name" value="IVS-encoded protein-like"/>
    <property type="match status" value="1"/>
</dbReference>
<dbReference type="EMBL" id="MFCP01000006">
    <property type="protein sequence ID" value="OGE29378.1"/>
    <property type="molecule type" value="Genomic_DNA"/>
</dbReference>
<comment type="caution">
    <text evidence="1">The sequence shown here is derived from an EMBL/GenBank/DDBJ whole genome shotgun (WGS) entry which is preliminary data.</text>
</comment>
<reference evidence="1 2" key="1">
    <citation type="journal article" date="2016" name="Nat. Commun.">
        <title>Thousands of microbial genomes shed light on interconnected biogeochemical processes in an aquifer system.</title>
        <authorList>
            <person name="Anantharaman K."/>
            <person name="Brown C.T."/>
            <person name="Hug L.A."/>
            <person name="Sharon I."/>
            <person name="Castelle C.J."/>
            <person name="Probst A.J."/>
            <person name="Thomas B.C."/>
            <person name="Singh A."/>
            <person name="Wilkins M.J."/>
            <person name="Karaoz U."/>
            <person name="Brodie E.L."/>
            <person name="Williams K.H."/>
            <person name="Hubbard S.S."/>
            <person name="Banfield J.F."/>
        </authorList>
    </citation>
    <scope>NUCLEOTIDE SEQUENCE [LARGE SCALE GENOMIC DNA]</scope>
</reference>
<dbReference type="InterPro" id="IPR036583">
    <property type="entry name" value="23S_rRNA_IVS_sf"/>
</dbReference>
<sequence>MKNFEDVRERVFKFALDVIEISSKMPRNQSNFVIIQQLLRSATSIGANLEEAAGAHTRVDFIYNMNISKKEARESNYWLRLLFQSNPASIQHLLRPLLNESEEILKILTSSVKNAQKSTLSSELKVQSSKLN</sequence>
<dbReference type="Proteomes" id="UP000177555">
    <property type="component" value="Unassembled WGS sequence"/>
</dbReference>
<dbReference type="AlphaFoldDB" id="A0A1F5JLF5"/>